<dbReference type="Proteomes" id="UP001556367">
    <property type="component" value="Unassembled WGS sequence"/>
</dbReference>
<name>A0ABR3JN76_9AGAR</name>
<feature type="region of interest" description="Disordered" evidence="1">
    <location>
        <begin position="103"/>
        <end position="124"/>
    </location>
</feature>
<dbReference type="Gene3D" id="3.40.390.10">
    <property type="entry name" value="Collagenase (Catalytic Domain)"/>
    <property type="match status" value="1"/>
</dbReference>
<evidence type="ECO:0000256" key="1">
    <source>
        <dbReference type="SAM" id="MobiDB-lite"/>
    </source>
</evidence>
<gene>
    <name evidence="2" type="ORF">HGRIS_001089</name>
</gene>
<comment type="caution">
    <text evidence="2">The sequence shown here is derived from an EMBL/GenBank/DDBJ whole genome shotgun (WGS) entry which is preliminary data.</text>
</comment>
<organism evidence="2 3">
    <name type="scientific">Hohenbuehelia grisea</name>
    <dbReference type="NCBI Taxonomy" id="104357"/>
    <lineage>
        <taxon>Eukaryota</taxon>
        <taxon>Fungi</taxon>
        <taxon>Dikarya</taxon>
        <taxon>Basidiomycota</taxon>
        <taxon>Agaricomycotina</taxon>
        <taxon>Agaricomycetes</taxon>
        <taxon>Agaricomycetidae</taxon>
        <taxon>Agaricales</taxon>
        <taxon>Pleurotineae</taxon>
        <taxon>Pleurotaceae</taxon>
        <taxon>Hohenbuehelia</taxon>
    </lineage>
</organism>
<proteinExistence type="predicted"/>
<evidence type="ECO:0000313" key="3">
    <source>
        <dbReference type="Proteomes" id="UP001556367"/>
    </source>
</evidence>
<evidence type="ECO:0000313" key="2">
    <source>
        <dbReference type="EMBL" id="KAL0957275.1"/>
    </source>
</evidence>
<keyword evidence="3" id="KW-1185">Reference proteome</keyword>
<sequence>MADSRREHQSRRSILHPTTWTHAFNKTYESLYAFHCTHLSISGLVKQLGRSLGCVTPVLLDENTWNIPDTEGLAPLELSQVGPRIKAHWHVIMRDNTAAGGNIDSLSSLTSNPGDGDGVSDTPPQLKLSDRCDEPVHGCGPENPPDVTDNDMNYVPDECRKRFTPGQIECVRKFLKEARGGQSTTLAASPITLAPPGTYERILIEWL</sequence>
<dbReference type="InterPro" id="IPR024079">
    <property type="entry name" value="MetalloPept_cat_dom_sf"/>
</dbReference>
<dbReference type="EMBL" id="JASNQZ010000005">
    <property type="protein sequence ID" value="KAL0957275.1"/>
    <property type="molecule type" value="Genomic_DNA"/>
</dbReference>
<reference evidence="3" key="1">
    <citation type="submission" date="2024-06" db="EMBL/GenBank/DDBJ databases">
        <title>Multi-omics analyses provide insights into the biosynthesis of the anticancer antibiotic pleurotin in Hohenbuehelia grisea.</title>
        <authorList>
            <person name="Weaver J.A."/>
            <person name="Alberti F."/>
        </authorList>
    </citation>
    <scope>NUCLEOTIDE SEQUENCE [LARGE SCALE GENOMIC DNA]</scope>
    <source>
        <strain evidence="3">T-177</strain>
    </source>
</reference>
<protein>
    <submittedName>
        <fullName evidence="2">Uncharacterized protein</fullName>
    </submittedName>
</protein>
<accession>A0ABR3JN76</accession>
<feature type="compositionally biased region" description="Polar residues" evidence="1">
    <location>
        <begin position="104"/>
        <end position="113"/>
    </location>
</feature>